<evidence type="ECO:0000259" key="7">
    <source>
        <dbReference type="PROSITE" id="PS51900"/>
    </source>
</evidence>
<evidence type="ECO:0000313" key="8">
    <source>
        <dbReference type="EMBL" id="VVE19168.1"/>
    </source>
</evidence>
<feature type="domain" description="Core-binding (CB)" evidence="7">
    <location>
        <begin position="98"/>
        <end position="179"/>
    </location>
</feature>
<dbReference type="PANTHER" id="PTHR30629:SF2">
    <property type="entry name" value="PROPHAGE INTEGRASE INTS-RELATED"/>
    <property type="match status" value="1"/>
</dbReference>
<accession>A0A5E4W3G3</accession>
<name>A0A5E4W3G3_9BURK</name>
<dbReference type="InterPro" id="IPR053876">
    <property type="entry name" value="Phage_int_M"/>
</dbReference>
<comment type="similarity">
    <text evidence="1">Belongs to the 'phage' integrase family.</text>
</comment>
<dbReference type="RefSeq" id="WP_150684733.1">
    <property type="nucleotide sequence ID" value="NZ_CABPSI010000003.1"/>
</dbReference>
<feature type="domain" description="Tyr recombinase" evidence="6">
    <location>
        <begin position="205"/>
        <end position="381"/>
    </location>
</feature>
<evidence type="ECO:0000259" key="6">
    <source>
        <dbReference type="PROSITE" id="PS51898"/>
    </source>
</evidence>
<dbReference type="InterPro" id="IPR013762">
    <property type="entry name" value="Integrase-like_cat_sf"/>
</dbReference>
<dbReference type="InterPro" id="IPR025166">
    <property type="entry name" value="Integrase_DNA_bind_dom"/>
</dbReference>
<evidence type="ECO:0000256" key="1">
    <source>
        <dbReference type="ARBA" id="ARBA00008857"/>
    </source>
</evidence>
<dbReference type="Gene3D" id="3.30.160.390">
    <property type="entry name" value="Integrase, DNA-binding domain"/>
    <property type="match status" value="1"/>
</dbReference>
<dbReference type="PROSITE" id="PS51898">
    <property type="entry name" value="TYR_RECOMBINASE"/>
    <property type="match status" value="1"/>
</dbReference>
<dbReference type="Proteomes" id="UP000333828">
    <property type="component" value="Unassembled WGS sequence"/>
</dbReference>
<dbReference type="Pfam" id="PF13356">
    <property type="entry name" value="Arm-DNA-bind_3"/>
    <property type="match status" value="1"/>
</dbReference>
<reference evidence="8 9" key="1">
    <citation type="submission" date="2019-08" db="EMBL/GenBank/DDBJ databases">
        <authorList>
            <person name="Peeters C."/>
        </authorList>
    </citation>
    <scope>NUCLEOTIDE SEQUENCE [LARGE SCALE GENOMIC DNA]</scope>
    <source>
        <strain evidence="8 9">LMG 31115</strain>
    </source>
</reference>
<dbReference type="GO" id="GO:0015074">
    <property type="term" value="P:DNA integration"/>
    <property type="evidence" value="ECO:0007669"/>
    <property type="project" value="UniProtKB-KW"/>
</dbReference>
<proteinExistence type="inferred from homology"/>
<evidence type="ECO:0000256" key="3">
    <source>
        <dbReference type="ARBA" id="ARBA00023125"/>
    </source>
</evidence>
<gene>
    <name evidence="8" type="ORF">PIN31115_03041</name>
</gene>
<dbReference type="GO" id="GO:0006310">
    <property type="term" value="P:DNA recombination"/>
    <property type="evidence" value="ECO:0007669"/>
    <property type="project" value="UniProtKB-KW"/>
</dbReference>
<dbReference type="InterPro" id="IPR044068">
    <property type="entry name" value="CB"/>
</dbReference>
<dbReference type="InterPro" id="IPR050808">
    <property type="entry name" value="Phage_Integrase"/>
</dbReference>
<dbReference type="Gene3D" id="1.10.150.130">
    <property type="match status" value="1"/>
</dbReference>
<dbReference type="AlphaFoldDB" id="A0A5E4W3G3"/>
<sequence length="406" mass="45723">MALTDIAIKNARPSDKAYKLFDGGGLFLLITPSNQKYWRLKYRHSGKEKLLALGVYPEVSLAAARKKREEARDSLAHGTDPSAHRKEVKRLAMLSAAASFEAVAREWFESQREGWSAGYAEKVVGSLEGDVFPTLGNMPIADIEAHTLVGVLRAVEARGVRETAKRILQRTRAVFQYGIMTGRCTRNPASDVDAQVILKKGPAVQHMARIRPLELPTLMRDIAAYEGEPVTRLALELMALTFVRTAELIGATWQEFDEDAKEWRIPASRMKMRTPHIVPLTRQAISVLEQLRQINGAREFVFHSPQGRKPISNNTMLYALYRMGYKSRMTGHGFRGLAATTLREMGYTRDLVDRQLAHAERNQVTAAYVHAEYLQDRRKMMQHWADYIDAARKGAKVTPGKFETAA</sequence>
<organism evidence="8 9">
    <name type="scientific">Pandoraea iniqua</name>
    <dbReference type="NCBI Taxonomy" id="2508288"/>
    <lineage>
        <taxon>Bacteria</taxon>
        <taxon>Pseudomonadati</taxon>
        <taxon>Pseudomonadota</taxon>
        <taxon>Betaproteobacteria</taxon>
        <taxon>Burkholderiales</taxon>
        <taxon>Burkholderiaceae</taxon>
        <taxon>Pandoraea</taxon>
    </lineage>
</organism>
<keyword evidence="9" id="KW-1185">Reference proteome</keyword>
<dbReference type="PROSITE" id="PS51900">
    <property type="entry name" value="CB"/>
    <property type="match status" value="1"/>
</dbReference>
<keyword evidence="4" id="KW-0233">DNA recombination</keyword>
<evidence type="ECO:0000256" key="2">
    <source>
        <dbReference type="ARBA" id="ARBA00022908"/>
    </source>
</evidence>
<dbReference type="InterPro" id="IPR002104">
    <property type="entry name" value="Integrase_catalytic"/>
</dbReference>
<dbReference type="PANTHER" id="PTHR30629">
    <property type="entry name" value="PROPHAGE INTEGRASE"/>
    <property type="match status" value="1"/>
</dbReference>
<dbReference type="CDD" id="cd00801">
    <property type="entry name" value="INT_P4_C"/>
    <property type="match status" value="1"/>
</dbReference>
<keyword evidence="3 5" id="KW-0238">DNA-binding</keyword>
<dbReference type="InterPro" id="IPR011010">
    <property type="entry name" value="DNA_brk_join_enz"/>
</dbReference>
<evidence type="ECO:0000256" key="5">
    <source>
        <dbReference type="PROSITE-ProRule" id="PRU01248"/>
    </source>
</evidence>
<dbReference type="InterPro" id="IPR010998">
    <property type="entry name" value="Integrase_recombinase_N"/>
</dbReference>
<dbReference type="GO" id="GO:0003677">
    <property type="term" value="F:DNA binding"/>
    <property type="evidence" value="ECO:0007669"/>
    <property type="project" value="UniProtKB-UniRule"/>
</dbReference>
<evidence type="ECO:0000313" key="9">
    <source>
        <dbReference type="Proteomes" id="UP000333828"/>
    </source>
</evidence>
<protein>
    <submittedName>
        <fullName evidence="8">Integrase</fullName>
    </submittedName>
</protein>
<dbReference type="Pfam" id="PF22022">
    <property type="entry name" value="Phage_int_M"/>
    <property type="match status" value="1"/>
</dbReference>
<evidence type="ECO:0000256" key="4">
    <source>
        <dbReference type="ARBA" id="ARBA00023172"/>
    </source>
</evidence>
<dbReference type="Gene3D" id="1.10.443.10">
    <property type="entry name" value="Intergrase catalytic core"/>
    <property type="match status" value="1"/>
</dbReference>
<dbReference type="Pfam" id="PF00589">
    <property type="entry name" value="Phage_integrase"/>
    <property type="match status" value="1"/>
</dbReference>
<dbReference type="SUPFAM" id="SSF56349">
    <property type="entry name" value="DNA breaking-rejoining enzymes"/>
    <property type="match status" value="1"/>
</dbReference>
<dbReference type="InterPro" id="IPR038488">
    <property type="entry name" value="Integrase_DNA-bd_sf"/>
</dbReference>
<dbReference type="EMBL" id="CABPSI010000003">
    <property type="protein sequence ID" value="VVE19168.1"/>
    <property type="molecule type" value="Genomic_DNA"/>
</dbReference>
<keyword evidence="2" id="KW-0229">DNA integration</keyword>